<organism evidence="1 2">
    <name type="scientific">Meloidogyne enterolobii</name>
    <name type="common">Root-knot nematode worm</name>
    <name type="synonym">Meloidogyne mayaguensis</name>
    <dbReference type="NCBI Taxonomy" id="390850"/>
    <lineage>
        <taxon>Eukaryota</taxon>
        <taxon>Metazoa</taxon>
        <taxon>Ecdysozoa</taxon>
        <taxon>Nematoda</taxon>
        <taxon>Chromadorea</taxon>
        <taxon>Rhabditida</taxon>
        <taxon>Tylenchina</taxon>
        <taxon>Tylenchomorpha</taxon>
        <taxon>Tylenchoidea</taxon>
        <taxon>Meloidogynidae</taxon>
        <taxon>Meloidogyninae</taxon>
        <taxon>Meloidogyne</taxon>
    </lineage>
</organism>
<name>A0ACB0Y247_MELEN</name>
<evidence type="ECO:0000313" key="1">
    <source>
        <dbReference type="EMBL" id="CAK5028037.1"/>
    </source>
</evidence>
<proteinExistence type="predicted"/>
<sequence length="176" mass="20714">MEFIYFKIFLTKIIFFVLINLTLEQKEINNISTPSPPPFNTLNSLQLISKNLSQCHILLEKIPEELKEYNKQLEYALKLANNISSEVGEVLLINEEKELPGQLQDHHREWTINGDIEIENEPEILKGNNDGIKILKNNFFELNKTELLTLENIDKYLERQLRQAKNKYIKIFEINN</sequence>
<dbReference type="Proteomes" id="UP001497535">
    <property type="component" value="Unassembled WGS sequence"/>
</dbReference>
<keyword evidence="2" id="KW-1185">Reference proteome</keyword>
<gene>
    <name evidence="1" type="ORF">MENTE1834_LOCUS6570</name>
</gene>
<accession>A0ACB0Y247</accession>
<dbReference type="EMBL" id="CAVMJV010000004">
    <property type="protein sequence ID" value="CAK5028037.1"/>
    <property type="molecule type" value="Genomic_DNA"/>
</dbReference>
<protein>
    <submittedName>
        <fullName evidence="1">Uncharacterized protein</fullName>
    </submittedName>
</protein>
<reference evidence="1" key="1">
    <citation type="submission" date="2023-11" db="EMBL/GenBank/DDBJ databases">
        <authorList>
            <person name="Poullet M."/>
        </authorList>
    </citation>
    <scope>NUCLEOTIDE SEQUENCE</scope>
    <source>
        <strain evidence="1">E1834</strain>
    </source>
</reference>
<evidence type="ECO:0000313" key="2">
    <source>
        <dbReference type="Proteomes" id="UP001497535"/>
    </source>
</evidence>
<comment type="caution">
    <text evidence="1">The sequence shown here is derived from an EMBL/GenBank/DDBJ whole genome shotgun (WGS) entry which is preliminary data.</text>
</comment>